<organism evidence="1">
    <name type="scientific">viral metagenome</name>
    <dbReference type="NCBI Taxonomy" id="1070528"/>
    <lineage>
        <taxon>unclassified sequences</taxon>
        <taxon>metagenomes</taxon>
        <taxon>organismal metagenomes</taxon>
    </lineage>
</organism>
<protein>
    <submittedName>
        <fullName evidence="1">Uncharacterized protein</fullName>
    </submittedName>
</protein>
<dbReference type="AlphaFoldDB" id="A0A6C0J2W2"/>
<proteinExistence type="predicted"/>
<evidence type="ECO:0000313" key="1">
    <source>
        <dbReference type="EMBL" id="QHT99981.1"/>
    </source>
</evidence>
<accession>A0A6C0J2W2</accession>
<reference evidence="1" key="1">
    <citation type="journal article" date="2020" name="Nature">
        <title>Giant virus diversity and host interactions through global metagenomics.</title>
        <authorList>
            <person name="Schulz F."/>
            <person name="Roux S."/>
            <person name="Paez-Espino D."/>
            <person name="Jungbluth S."/>
            <person name="Walsh D.A."/>
            <person name="Denef V.J."/>
            <person name="McMahon K.D."/>
            <person name="Konstantinidis K.T."/>
            <person name="Eloe-Fadrosh E.A."/>
            <person name="Kyrpides N.C."/>
            <person name="Woyke T."/>
        </authorList>
    </citation>
    <scope>NUCLEOTIDE SEQUENCE</scope>
    <source>
        <strain evidence="1">GVMAG-M-3300025778-1</strain>
    </source>
</reference>
<dbReference type="EMBL" id="MN740319">
    <property type="protein sequence ID" value="QHT99981.1"/>
    <property type="molecule type" value="Genomic_DNA"/>
</dbReference>
<sequence length="126" mass="14914">MNLTKQDNEHVVDYFYRIWGNAPKWCEEITDETQIPEEGPVRDAWKMYRDIAKLPWDELVEDFADARHDPMQFQHDKQGAYCRAWLRIAYAEKERRAAKWEERNLLCGPACVCARCQPVLVKPADN</sequence>
<name>A0A6C0J2W2_9ZZZZ</name>